<dbReference type="RefSeq" id="WP_189572316.1">
    <property type="nucleotide sequence ID" value="NZ_BMXV01000001.1"/>
</dbReference>
<dbReference type="Proteomes" id="UP000601597">
    <property type="component" value="Unassembled WGS sequence"/>
</dbReference>
<dbReference type="SUPFAM" id="SSF53474">
    <property type="entry name" value="alpha/beta-Hydrolases"/>
    <property type="match status" value="1"/>
</dbReference>
<accession>A0ABQ3AN87</accession>
<evidence type="ECO:0000313" key="2">
    <source>
        <dbReference type="Proteomes" id="UP000601597"/>
    </source>
</evidence>
<reference evidence="2" key="1">
    <citation type="journal article" date="2019" name="Int. J. Syst. Evol. Microbiol.">
        <title>The Global Catalogue of Microorganisms (GCM) 10K type strain sequencing project: providing services to taxonomists for standard genome sequencing and annotation.</title>
        <authorList>
            <consortium name="The Broad Institute Genomics Platform"/>
            <consortium name="The Broad Institute Genome Sequencing Center for Infectious Disease"/>
            <person name="Wu L."/>
            <person name="Ma J."/>
        </authorList>
    </citation>
    <scope>NUCLEOTIDE SEQUENCE [LARGE SCALE GENOMIC DNA]</scope>
    <source>
        <strain evidence="2">KCTC 22280</strain>
    </source>
</reference>
<evidence type="ECO:0008006" key="3">
    <source>
        <dbReference type="Google" id="ProtNLM"/>
    </source>
</evidence>
<evidence type="ECO:0000313" key="1">
    <source>
        <dbReference type="EMBL" id="GGY61342.1"/>
    </source>
</evidence>
<keyword evidence="2" id="KW-1185">Reference proteome</keyword>
<proteinExistence type="predicted"/>
<organism evidence="1 2">
    <name type="scientific">Marinobacter zhanjiangensis</name>
    <dbReference type="NCBI Taxonomy" id="578215"/>
    <lineage>
        <taxon>Bacteria</taxon>
        <taxon>Pseudomonadati</taxon>
        <taxon>Pseudomonadota</taxon>
        <taxon>Gammaproteobacteria</taxon>
        <taxon>Pseudomonadales</taxon>
        <taxon>Marinobacteraceae</taxon>
        <taxon>Marinobacter</taxon>
    </lineage>
</organism>
<name>A0ABQ3AN87_9GAMM</name>
<protein>
    <recommendedName>
        <fullName evidence="3">Thioesterase domain-containing protein</fullName>
    </recommendedName>
</protein>
<dbReference type="EMBL" id="BMXV01000001">
    <property type="protein sequence ID" value="GGY61342.1"/>
    <property type="molecule type" value="Genomic_DNA"/>
</dbReference>
<dbReference type="InterPro" id="IPR029058">
    <property type="entry name" value="AB_hydrolase_fold"/>
</dbReference>
<dbReference type="Gene3D" id="3.40.50.1820">
    <property type="entry name" value="alpha/beta hydrolase"/>
    <property type="match status" value="1"/>
</dbReference>
<comment type="caution">
    <text evidence="1">The sequence shown here is derived from an EMBL/GenBank/DDBJ whole genome shotgun (WGS) entry which is preliminary data.</text>
</comment>
<sequence length="264" mass="28911">MANGLTVFLGGAGMNGSYQEDMITSLRQAGISNPAYGNYSGLFKGVDEHLPSSLDTLGDASAVVFYNQDKNDPIALQLVNTNQCKVEGKYSALGLVVHEYSGRNSLGEECARYVLRYELSTPRDVNFSLQTIGINNQRPQRGQFNFIGYSWGAVIAARTALYYANLQVEVDHLVLVGAPINLSLLRAVRTHAHIRNVIVIDLKQHGDPIYAGMSDAELITSVPILASQMRSGSGEGHFYYAVENGDGQTRRHLLARSLFQKGLR</sequence>
<gene>
    <name evidence="1" type="ORF">GCM10007071_05200</name>
</gene>